<keyword evidence="5" id="KW-1185">Reference proteome</keyword>
<dbReference type="InterPro" id="IPR013024">
    <property type="entry name" value="GGCT-like"/>
</dbReference>
<feature type="active site" description="Proton acceptor" evidence="2">
    <location>
        <position position="88"/>
    </location>
</feature>
<dbReference type="Pfam" id="PF13772">
    <property type="entry name" value="AIG2_2"/>
    <property type="match status" value="1"/>
</dbReference>
<reference evidence="4" key="2">
    <citation type="submission" date="2025-09" db="UniProtKB">
        <authorList>
            <consortium name="Ensembl"/>
        </authorList>
    </citation>
    <scope>IDENTIFICATION</scope>
</reference>
<dbReference type="CDD" id="cd06661">
    <property type="entry name" value="GGCT_like"/>
    <property type="match status" value="1"/>
</dbReference>
<organism evidence="4 5">
    <name type="scientific">Paramormyrops kingsleyae</name>
    <dbReference type="NCBI Taxonomy" id="1676925"/>
    <lineage>
        <taxon>Eukaryota</taxon>
        <taxon>Metazoa</taxon>
        <taxon>Chordata</taxon>
        <taxon>Craniata</taxon>
        <taxon>Vertebrata</taxon>
        <taxon>Euteleostomi</taxon>
        <taxon>Actinopterygii</taxon>
        <taxon>Neopterygii</taxon>
        <taxon>Teleostei</taxon>
        <taxon>Osteoglossocephala</taxon>
        <taxon>Osteoglossomorpha</taxon>
        <taxon>Osteoglossiformes</taxon>
        <taxon>Mormyridae</taxon>
        <taxon>Paramormyrops</taxon>
    </lineage>
</organism>
<dbReference type="InterPro" id="IPR017939">
    <property type="entry name" value="G-Glutamylcylcotransferase"/>
</dbReference>
<dbReference type="PANTHER" id="PTHR12935:SF13">
    <property type="entry name" value="GAMMA-GLUTAMYLCYCLOTRANSFERASE"/>
    <property type="match status" value="1"/>
</dbReference>
<evidence type="ECO:0000313" key="4">
    <source>
        <dbReference type="Ensembl" id="ENSPKIP00000004601.1"/>
    </source>
</evidence>
<evidence type="ECO:0000256" key="1">
    <source>
        <dbReference type="ARBA" id="ARBA00023239"/>
    </source>
</evidence>
<dbReference type="AlphaFoldDB" id="A0A3B3QGR2"/>
<evidence type="ECO:0000313" key="5">
    <source>
        <dbReference type="Proteomes" id="UP000261540"/>
    </source>
</evidence>
<evidence type="ECO:0000256" key="2">
    <source>
        <dbReference type="PIRSR" id="PIRSR617939-1"/>
    </source>
</evidence>
<dbReference type="GO" id="GO:0003839">
    <property type="term" value="F:gamma-glutamylcyclotransferase activity"/>
    <property type="evidence" value="ECO:0007669"/>
    <property type="project" value="InterPro"/>
</dbReference>
<dbReference type="GeneTree" id="ENSGT00500000044921"/>
<dbReference type="Ensembl" id="ENSPKIT00000028587.1">
    <property type="protein sequence ID" value="ENSPKIP00000004601.1"/>
    <property type="gene ID" value="ENSPKIG00000021643.1"/>
</dbReference>
<dbReference type="PANTHER" id="PTHR12935">
    <property type="entry name" value="GAMMA-GLUTAMYLCYCLOTRANSFERASE"/>
    <property type="match status" value="1"/>
</dbReference>
<reference evidence="4" key="1">
    <citation type="submission" date="2025-08" db="UniProtKB">
        <authorList>
            <consortium name="Ensembl"/>
        </authorList>
    </citation>
    <scope>IDENTIFICATION</scope>
</reference>
<dbReference type="Proteomes" id="UP000261540">
    <property type="component" value="Unplaced"/>
</dbReference>
<feature type="binding site" evidence="3">
    <location>
        <begin position="9"/>
        <end position="14"/>
    </location>
    <ligand>
        <name>substrate</name>
    </ligand>
</feature>
<evidence type="ECO:0000256" key="3">
    <source>
        <dbReference type="PIRSR" id="PIRSR617939-2"/>
    </source>
</evidence>
<keyword evidence="1" id="KW-0456">Lyase</keyword>
<dbReference type="InterPro" id="IPR036568">
    <property type="entry name" value="GGCT-like_sf"/>
</dbReference>
<name>A0A3B3QGR2_9TELE</name>
<dbReference type="SUPFAM" id="SSF110857">
    <property type="entry name" value="Gamma-glutamyl cyclotransferase-like"/>
    <property type="match status" value="1"/>
</dbReference>
<protein>
    <submittedName>
        <fullName evidence="4">Gamma-glutamylcyclotransferase a</fullName>
    </submittedName>
</protein>
<accession>A0A3B3QGR2</accession>
<proteinExistence type="predicted"/>
<sequence>MSNVGHFMYFAFGSNLLKERLQLKNPSAVFHCLGRLKDYCLTFGFTEEQFDNRWHGGVATIEESEGTDVWGVIWKMSKDNLDSLDKQEAVDVGMYSPLEVMVETDRGAILCRTYRMNKFRASPPSPQYKEVRTTTLLIQGLRGKT</sequence>
<dbReference type="Gene3D" id="3.10.490.10">
    <property type="entry name" value="Gamma-glutamyl cyclotransferase-like"/>
    <property type="match status" value="1"/>
</dbReference>
<feature type="binding site" evidence="3">
    <location>
        <position position="128"/>
    </location>
    <ligand>
        <name>substrate</name>
    </ligand>
</feature>